<dbReference type="Proteomes" id="UP000664859">
    <property type="component" value="Unassembled WGS sequence"/>
</dbReference>
<name>A0A835YVU0_9STRA</name>
<evidence type="ECO:0000313" key="1">
    <source>
        <dbReference type="EMBL" id="KAG5182331.1"/>
    </source>
</evidence>
<proteinExistence type="predicted"/>
<accession>A0A835YVU0</accession>
<organism evidence="1 3">
    <name type="scientific">Tribonema minus</name>
    <dbReference type="NCBI Taxonomy" id="303371"/>
    <lineage>
        <taxon>Eukaryota</taxon>
        <taxon>Sar</taxon>
        <taxon>Stramenopiles</taxon>
        <taxon>Ochrophyta</taxon>
        <taxon>PX clade</taxon>
        <taxon>Xanthophyceae</taxon>
        <taxon>Tribonematales</taxon>
        <taxon>Tribonemataceae</taxon>
        <taxon>Tribonema</taxon>
    </lineage>
</organism>
<keyword evidence="3" id="KW-1185">Reference proteome</keyword>
<reference evidence="1" key="1">
    <citation type="submission" date="2021-02" db="EMBL/GenBank/DDBJ databases">
        <title>First Annotated Genome of the Yellow-green Alga Tribonema minus.</title>
        <authorList>
            <person name="Mahan K.M."/>
        </authorList>
    </citation>
    <scope>NUCLEOTIDE SEQUENCE</scope>
    <source>
        <strain evidence="1">UTEX B ZZ1240</strain>
    </source>
</reference>
<comment type="caution">
    <text evidence="1">The sequence shown here is derived from an EMBL/GenBank/DDBJ whole genome shotgun (WGS) entry which is preliminary data.</text>
</comment>
<evidence type="ECO:0000313" key="2">
    <source>
        <dbReference type="EMBL" id="KAG5186370.1"/>
    </source>
</evidence>
<dbReference type="EMBL" id="JAFCMP010000256">
    <property type="protein sequence ID" value="KAG5182331.1"/>
    <property type="molecule type" value="Genomic_DNA"/>
</dbReference>
<sequence>MSFTDPESSVPRHTDDVRLRMLAHIVKDSLIRSVSVLPDDAHEATHICSDIRSLQVRNRDRSWKKAALECDVFILDYYWIEREYFSTSASDATGYGQNWFSANGQVVQMLGMSRQPSTRVRAVLLPNDVYGCFESMYAARQQTLRDDQGIGMELLTEADARQLHPLVIATLRAERETSWAALKKTCNAYHRYEVTHSRKYLNKSHPFMLVYSSTRSTLWDVSDYLKHLTRS</sequence>
<dbReference type="EMBL" id="JAFCMP010000112">
    <property type="protein sequence ID" value="KAG5186370.1"/>
    <property type="molecule type" value="Genomic_DNA"/>
</dbReference>
<evidence type="ECO:0000313" key="3">
    <source>
        <dbReference type="Proteomes" id="UP000664859"/>
    </source>
</evidence>
<dbReference type="AlphaFoldDB" id="A0A835YVU0"/>
<gene>
    <name evidence="2" type="ORF">JKP88DRAFT_240971</name>
    <name evidence="1" type="ORF">JKP88DRAFT_255963</name>
</gene>
<protein>
    <submittedName>
        <fullName evidence="1">Uncharacterized protein</fullName>
    </submittedName>
</protein>